<gene>
    <name evidence="1" type="ORF">LXM26_01910</name>
</gene>
<name>A0A9X1PHA5_9BACT</name>
<dbReference type="EMBL" id="JAJTTC010000001">
    <property type="protein sequence ID" value="MCF0060230.1"/>
    <property type="molecule type" value="Genomic_DNA"/>
</dbReference>
<sequence length="223" mass="26086">MKYLSVVLLLFVIVSCKKTEIEQSPEFPSTVYLNRISIKSKTRLYSNKKEITDNDLINRFLKSNGGLIIKDSSFVSDEHIKFFSPDSAKFSSSDYPWLITKNNDQLKFKSTNTWIVTNNEIRNIEMSKYRSEFEPVWDSKFRTYNMQVGYGNYSELSLSSFEYMLVSWTYHDPEYSWFPGEGGLYKSSGSGTRFNEFDESFVQHLGKGDTLAIREYSYSFKKR</sequence>
<protein>
    <submittedName>
        <fullName evidence="1">Uncharacterized protein</fullName>
    </submittedName>
</protein>
<evidence type="ECO:0000313" key="2">
    <source>
        <dbReference type="Proteomes" id="UP001139000"/>
    </source>
</evidence>
<organism evidence="1 2">
    <name type="scientific">Dyadobacter chenwenxiniae</name>
    <dbReference type="NCBI Taxonomy" id="2906456"/>
    <lineage>
        <taxon>Bacteria</taxon>
        <taxon>Pseudomonadati</taxon>
        <taxon>Bacteroidota</taxon>
        <taxon>Cytophagia</taxon>
        <taxon>Cytophagales</taxon>
        <taxon>Spirosomataceae</taxon>
        <taxon>Dyadobacter</taxon>
    </lineage>
</organism>
<keyword evidence="2" id="KW-1185">Reference proteome</keyword>
<dbReference type="AlphaFoldDB" id="A0A9X1PHA5"/>
<reference evidence="1" key="1">
    <citation type="submission" date="2021-12" db="EMBL/GenBank/DDBJ databases">
        <title>Novel species in genus Dyadobacter.</title>
        <authorList>
            <person name="Ma C."/>
        </authorList>
    </citation>
    <scope>NUCLEOTIDE SEQUENCE</scope>
    <source>
        <strain evidence="1">LJ419</strain>
    </source>
</reference>
<dbReference type="PROSITE" id="PS51257">
    <property type="entry name" value="PROKAR_LIPOPROTEIN"/>
    <property type="match status" value="1"/>
</dbReference>
<proteinExistence type="predicted"/>
<dbReference type="Proteomes" id="UP001139000">
    <property type="component" value="Unassembled WGS sequence"/>
</dbReference>
<accession>A0A9X1PHA5</accession>
<comment type="caution">
    <text evidence="1">The sequence shown here is derived from an EMBL/GenBank/DDBJ whole genome shotgun (WGS) entry which is preliminary data.</text>
</comment>
<dbReference type="RefSeq" id="WP_234652858.1">
    <property type="nucleotide sequence ID" value="NZ_CP094997.1"/>
</dbReference>
<evidence type="ECO:0000313" key="1">
    <source>
        <dbReference type="EMBL" id="MCF0060230.1"/>
    </source>
</evidence>